<dbReference type="InterPro" id="IPR011989">
    <property type="entry name" value="ARM-like"/>
</dbReference>
<sequence>MPPWRRTRSAVRATTRLRQNAPMPEPTVDTLITDLDSDDTAVRVAARDALQQRGTAAVGPLVTALARPASVRASAMYTVTLQRLGRTAFQAVVAALAAEAQSDARSTVAKRLSHVLRGFGPDHLADHVGELHHESPAVRAAVARSIGECGPAALPSAEQLVPLLADADRSVRDSAGLALVALGADVVPVLRQVRRSGPGGCRRGALATLAELVDPRELDPADLAAIRRLIAVKQLDDSPQQLTACFLAWIAVSTGDQAGLLDLLGLSDPEPATFVLGTAATDSDSHDFRHGPPYPQYARVFVTPELDGWTLLVGRWCSPIDDERSDDVARVCQELSARYGAAQAYFFGARNDGSAWLVAEDGVILRRGASDYEDLAGEPDWEIGEPLPFERQERDRLVADGADTEYEWEFALMEMAPSLAGALSVNPLEVGAATSVEGHGLLALTPYGAVHGVPPGALPI</sequence>
<keyword evidence="2" id="KW-1185">Reference proteome</keyword>
<name>A0ABT1J319_9ACTN</name>
<dbReference type="Pfam" id="PF13646">
    <property type="entry name" value="HEAT_2"/>
    <property type="match status" value="1"/>
</dbReference>
<proteinExistence type="predicted"/>
<dbReference type="EMBL" id="JAMZDX010000004">
    <property type="protein sequence ID" value="MCP2311763.1"/>
    <property type="molecule type" value="Genomic_DNA"/>
</dbReference>
<dbReference type="RefSeq" id="WP_253800336.1">
    <property type="nucleotide sequence ID" value="NZ_BAAAUB010000002.1"/>
</dbReference>
<dbReference type="Gene3D" id="1.25.10.10">
    <property type="entry name" value="Leucine-rich Repeat Variant"/>
    <property type="match status" value="2"/>
</dbReference>
<organism evidence="1 2">
    <name type="scientific">Kitasatospora paracochleata</name>
    <dbReference type="NCBI Taxonomy" id="58354"/>
    <lineage>
        <taxon>Bacteria</taxon>
        <taxon>Bacillati</taxon>
        <taxon>Actinomycetota</taxon>
        <taxon>Actinomycetes</taxon>
        <taxon>Kitasatosporales</taxon>
        <taxon>Streptomycetaceae</taxon>
        <taxon>Kitasatospora</taxon>
    </lineage>
</organism>
<comment type="caution">
    <text evidence="1">The sequence shown here is derived from an EMBL/GenBank/DDBJ whole genome shotgun (WGS) entry which is preliminary data.</text>
</comment>
<evidence type="ECO:0000313" key="2">
    <source>
        <dbReference type="Proteomes" id="UP001206483"/>
    </source>
</evidence>
<evidence type="ECO:0000313" key="1">
    <source>
        <dbReference type="EMBL" id="MCP2311763.1"/>
    </source>
</evidence>
<dbReference type="Proteomes" id="UP001206483">
    <property type="component" value="Unassembled WGS sequence"/>
</dbReference>
<protein>
    <submittedName>
        <fullName evidence="1">HEAT repeat protein</fullName>
    </submittedName>
</protein>
<accession>A0ABT1J319</accession>
<dbReference type="SUPFAM" id="SSF48371">
    <property type="entry name" value="ARM repeat"/>
    <property type="match status" value="1"/>
</dbReference>
<dbReference type="InterPro" id="IPR016024">
    <property type="entry name" value="ARM-type_fold"/>
</dbReference>
<reference evidence="1 2" key="1">
    <citation type="submission" date="2022-06" db="EMBL/GenBank/DDBJ databases">
        <title>Sequencing the genomes of 1000 actinobacteria strains.</title>
        <authorList>
            <person name="Klenk H.-P."/>
        </authorList>
    </citation>
    <scope>NUCLEOTIDE SEQUENCE [LARGE SCALE GENOMIC DNA]</scope>
    <source>
        <strain evidence="1 2">DSM 41656</strain>
    </source>
</reference>
<gene>
    <name evidence="1" type="ORF">FHR36_004926</name>
</gene>